<dbReference type="KEGG" id="cfus:CYFUS_001247"/>
<dbReference type="RefSeq" id="WP_095984400.1">
    <property type="nucleotide sequence ID" value="NZ_CP022098.1"/>
</dbReference>
<proteinExistence type="predicted"/>
<accession>A0A250IX23</accession>
<reference evidence="2 3" key="1">
    <citation type="submission" date="2017-06" db="EMBL/GenBank/DDBJ databases">
        <title>Sequencing and comparative analysis of myxobacterial genomes.</title>
        <authorList>
            <person name="Rupp O."/>
            <person name="Goesmann A."/>
            <person name="Sogaard-Andersen L."/>
        </authorList>
    </citation>
    <scope>NUCLEOTIDE SEQUENCE [LARGE SCALE GENOMIC DNA]</scope>
    <source>
        <strain evidence="2 3">DSM 52655</strain>
    </source>
</reference>
<gene>
    <name evidence="2" type="ORF">CYFUS_001247</name>
</gene>
<evidence type="ECO:0000313" key="3">
    <source>
        <dbReference type="Proteomes" id="UP000217257"/>
    </source>
</evidence>
<keyword evidence="1" id="KW-1133">Transmembrane helix</keyword>
<name>A0A250IX23_9BACT</name>
<dbReference type="AlphaFoldDB" id="A0A250IX23"/>
<dbReference type="Proteomes" id="UP000217257">
    <property type="component" value="Chromosome"/>
</dbReference>
<dbReference type="EMBL" id="CP022098">
    <property type="protein sequence ID" value="ATB35833.1"/>
    <property type="molecule type" value="Genomic_DNA"/>
</dbReference>
<keyword evidence="1" id="KW-0812">Transmembrane</keyword>
<protein>
    <submittedName>
        <fullName evidence="2">Uncharacterized protein</fullName>
    </submittedName>
</protein>
<evidence type="ECO:0000256" key="1">
    <source>
        <dbReference type="SAM" id="Phobius"/>
    </source>
</evidence>
<keyword evidence="1" id="KW-0472">Membrane</keyword>
<organism evidence="2 3">
    <name type="scientific">Cystobacter fuscus</name>
    <dbReference type="NCBI Taxonomy" id="43"/>
    <lineage>
        <taxon>Bacteria</taxon>
        <taxon>Pseudomonadati</taxon>
        <taxon>Myxococcota</taxon>
        <taxon>Myxococcia</taxon>
        <taxon>Myxococcales</taxon>
        <taxon>Cystobacterineae</taxon>
        <taxon>Archangiaceae</taxon>
        <taxon>Cystobacter</taxon>
    </lineage>
</organism>
<feature type="transmembrane region" description="Helical" evidence="1">
    <location>
        <begin position="44"/>
        <end position="64"/>
    </location>
</feature>
<evidence type="ECO:0000313" key="2">
    <source>
        <dbReference type="EMBL" id="ATB35833.1"/>
    </source>
</evidence>
<sequence length="205" mass="21350">MAEGAPENGTSAANQVVYRPEAIAAHRQAREHFRASQYTSSRTLALLWATSLASVAFGVALVAVPVPAHVSGTAIVVPAAPSPGAGGEGLMLVAFFPPEARTRLAAGQRLLVDVSGKGVRLESHIKEVEQSVVSPEAALERFGLKGDSRQGPNGPTACAFAVFAPPGTEGLSATDWLGSTFRVEVEVGQQRLLTSLPILARFLKG</sequence>